<name>A0A1G4X8S6_9ENTR</name>
<keyword evidence="1" id="KW-0812">Transmembrane</keyword>
<accession>A0A1G4X8S6</accession>
<keyword evidence="1" id="KW-0472">Membrane</keyword>
<proteinExistence type="predicted"/>
<evidence type="ECO:0000313" key="2">
    <source>
        <dbReference type="EMBL" id="SCX37600.1"/>
    </source>
</evidence>
<dbReference type="AlphaFoldDB" id="A0A1G4X8S6"/>
<feature type="transmembrane region" description="Helical" evidence="1">
    <location>
        <begin position="49"/>
        <end position="66"/>
    </location>
</feature>
<feature type="transmembrane region" description="Helical" evidence="1">
    <location>
        <begin position="12"/>
        <end position="37"/>
    </location>
</feature>
<gene>
    <name evidence="2" type="ORF">SAMN02927897_00049</name>
</gene>
<reference evidence="2 3" key="1">
    <citation type="submission" date="2016-10" db="EMBL/GenBank/DDBJ databases">
        <authorList>
            <person name="Varghese N."/>
            <person name="Submissions S."/>
        </authorList>
    </citation>
    <scope>NUCLEOTIDE SEQUENCE [LARGE SCALE GENOMIC DNA]</scope>
    <source>
        <strain evidence="2 3">CGMCC 1.12102</strain>
    </source>
</reference>
<evidence type="ECO:0000256" key="1">
    <source>
        <dbReference type="SAM" id="Phobius"/>
    </source>
</evidence>
<sequence length="217" mass="24908">MKSKLAHLDNIVFYTLCAAPLLIIIILGFKLLALVYNYSSPDFGSWPDWLSWITNLFIAFVTIFVAKNAKSFFNDKTHAEGFNRASILMDDIDNAYKKYNSLSLKVLLDVRRFDVSTQTDDPHRVHYQKVIDSAENSLEEITALYAEIANINTSMDLLSRWSLASNQEETLNSFINTLTESLGLMYEITHYISYINYPNDIISTHEYNRSDRTPSAH</sequence>
<dbReference type="RefSeq" id="WP_017456774.1">
    <property type="nucleotide sequence ID" value="NZ_FMUI01000002.1"/>
</dbReference>
<comment type="caution">
    <text evidence="2">The sequence shown here is derived from an EMBL/GenBank/DDBJ whole genome shotgun (WGS) entry which is preliminary data.</text>
</comment>
<keyword evidence="1" id="KW-1133">Transmembrane helix</keyword>
<organism evidence="2 3">
    <name type="scientific">Kosakonia sacchari</name>
    <dbReference type="NCBI Taxonomy" id="1158459"/>
    <lineage>
        <taxon>Bacteria</taxon>
        <taxon>Pseudomonadati</taxon>
        <taxon>Pseudomonadota</taxon>
        <taxon>Gammaproteobacteria</taxon>
        <taxon>Enterobacterales</taxon>
        <taxon>Enterobacteriaceae</taxon>
        <taxon>Kosakonia</taxon>
    </lineage>
</organism>
<dbReference type="EMBL" id="FMUI01000002">
    <property type="protein sequence ID" value="SCX37600.1"/>
    <property type="molecule type" value="Genomic_DNA"/>
</dbReference>
<dbReference type="GeneID" id="23843180"/>
<evidence type="ECO:0000313" key="3">
    <source>
        <dbReference type="Proteomes" id="UP000183569"/>
    </source>
</evidence>
<dbReference type="Proteomes" id="UP000183569">
    <property type="component" value="Unassembled WGS sequence"/>
</dbReference>
<protein>
    <submittedName>
        <fullName evidence="2">Uncharacterized protein</fullName>
    </submittedName>
</protein>